<dbReference type="PANTHER" id="PTHR12363">
    <property type="entry name" value="TRANSPORTIN 3 AND IMPORTIN 13"/>
    <property type="match status" value="1"/>
</dbReference>
<evidence type="ECO:0000313" key="5">
    <source>
        <dbReference type="EMBL" id="GAX22114.1"/>
    </source>
</evidence>
<evidence type="ECO:0000256" key="1">
    <source>
        <dbReference type="ARBA" id="ARBA00004123"/>
    </source>
</evidence>
<dbReference type="EMBL" id="BDSP01000177">
    <property type="protein sequence ID" value="GAX22114.1"/>
    <property type="molecule type" value="Genomic_DNA"/>
</dbReference>
<dbReference type="OrthoDB" id="44850at2759"/>
<dbReference type="PANTHER" id="PTHR12363:SF33">
    <property type="entry name" value="IMPORTIN-13"/>
    <property type="match status" value="1"/>
</dbReference>
<dbReference type="Proteomes" id="UP000198406">
    <property type="component" value="Unassembled WGS sequence"/>
</dbReference>
<dbReference type="InterPro" id="IPR016024">
    <property type="entry name" value="ARM-type_fold"/>
</dbReference>
<keyword evidence="3" id="KW-0813">Transport</keyword>
<dbReference type="AlphaFoldDB" id="A0A1Z5K792"/>
<evidence type="ECO:0000256" key="2">
    <source>
        <dbReference type="ARBA" id="ARBA00007991"/>
    </source>
</evidence>
<gene>
    <name evidence="5" type="ORF">FisN_6Hh363</name>
</gene>
<dbReference type="GO" id="GO:0005737">
    <property type="term" value="C:cytoplasm"/>
    <property type="evidence" value="ECO:0007669"/>
    <property type="project" value="TreeGrafter"/>
</dbReference>
<dbReference type="GO" id="GO:0005634">
    <property type="term" value="C:nucleus"/>
    <property type="evidence" value="ECO:0007669"/>
    <property type="project" value="UniProtKB-SubCell"/>
</dbReference>
<protein>
    <submittedName>
        <fullName evidence="5">Uncharacterized protein</fullName>
    </submittedName>
</protein>
<organism evidence="5 6">
    <name type="scientific">Fistulifera solaris</name>
    <name type="common">Oleaginous diatom</name>
    <dbReference type="NCBI Taxonomy" id="1519565"/>
    <lineage>
        <taxon>Eukaryota</taxon>
        <taxon>Sar</taxon>
        <taxon>Stramenopiles</taxon>
        <taxon>Ochrophyta</taxon>
        <taxon>Bacillariophyta</taxon>
        <taxon>Bacillariophyceae</taxon>
        <taxon>Bacillariophycidae</taxon>
        <taxon>Naviculales</taxon>
        <taxon>Naviculaceae</taxon>
        <taxon>Fistulifera</taxon>
    </lineage>
</organism>
<keyword evidence="6" id="KW-1185">Reference proteome</keyword>
<comment type="similarity">
    <text evidence="2">Belongs to the importin beta family.</text>
</comment>
<dbReference type="SUPFAM" id="SSF48371">
    <property type="entry name" value="ARM repeat"/>
    <property type="match status" value="1"/>
</dbReference>
<proteinExistence type="inferred from homology"/>
<accession>A0A1Z5K792</accession>
<reference evidence="5 6" key="1">
    <citation type="journal article" date="2015" name="Plant Cell">
        <title>Oil accumulation by the oleaginous diatom Fistulifera solaris as revealed by the genome and transcriptome.</title>
        <authorList>
            <person name="Tanaka T."/>
            <person name="Maeda Y."/>
            <person name="Veluchamy A."/>
            <person name="Tanaka M."/>
            <person name="Abida H."/>
            <person name="Marechal E."/>
            <person name="Bowler C."/>
            <person name="Muto M."/>
            <person name="Sunaga Y."/>
            <person name="Tanaka M."/>
            <person name="Yoshino T."/>
            <person name="Taniguchi T."/>
            <person name="Fukuda Y."/>
            <person name="Nemoto M."/>
            <person name="Matsumoto M."/>
            <person name="Wong P.S."/>
            <person name="Aburatani S."/>
            <person name="Fujibuchi W."/>
        </authorList>
    </citation>
    <scope>NUCLEOTIDE SEQUENCE [LARGE SCALE GENOMIC DNA]</scope>
    <source>
        <strain evidence="5 6">JPCC DA0580</strain>
    </source>
</reference>
<comment type="subcellular location">
    <subcellularLocation>
        <location evidence="1">Nucleus</location>
    </subcellularLocation>
</comment>
<sequence length="1149" mass="126528">MEPAIDVMSRALQGDHGARSFLERTTTIYALDVTDTSNAKTYGCWNFIHQAMNEIERYELANDPFTPSSLVAHARLLSTMALKVARRSPAKDRAMVATCISNDSHGNLSPEQSQWLLDLNFELREIVMGRIAAMAFDFSFHRSSVGRHGNSSFADHVVMDTFCAVLSANAVTSGPHAIRHFSTEWIIPSSRNLPPFALASVVFHLAMESQRKLAPAGTKDTLQQLSSPIICIVLIPILAATISEDEELSASSRDAERIATKCLCALKAWCNATDLSLPQISHVCLKFGSKIVDLLSDIMYSDSGLVIDALAELIEIVVPLSDEKVMSEGRMSQVRHILQVDDLEFRSKFSPEQLKLIEFREMGAIVNELVSAVSLQRFRFVERQKNDEHEVCRNLARIAATVCSTHIDVMTREESVVLDKGVLTLLLKAAAHPSVNVCAIVLPVLTKCISIMSLLGPELLPVLQRRAIIPHTLTSNLLSFAVPSFCDINFSEFCRFRDDVLRKALIACWNANRSYYVESCASAVEEFCSISSSIEVSLQLEAALFCIEIIGPEATHVADGFPHGDQLSQIIAALGLKPQSLMLNPLTLARAYRMMKMYSEWCLAAGKDSIGFELCVAGFIKASRSIQLSSDLVEYSLSVPTEAASCLKNFISGHPLHYASDTCAAALRACWDASQPTIERTDAFSTESRLTLGAGLMQIFQVMPREHQPRLLEELVTSSIARLNHLSQVLASVDRNTFSSTQMDNVADDIVLLSGLTREYLLSTSSDNEDMADDHRTPPLPDSATDVVMASHVVSLIRNSLPAILFLVKMFLRDETVHVAFKTFISDLVPFSSKWGDSSLLLDFLLLIDDLRLASEDHFHECSLIFHILQEITKRIGNDIENHFIGIQSSQPFSEISRSFENKVVICIGLLNVIEFSGQKAQIDGSETTLVSSAPLIEKTEKVDEENVVLFLDLLTVLLQSCPSFTIRLKAEKGGVESGDRIANIAVDAAAKSMTVDDAGSVKSAVRFLLCLLRLTQASDENLVAFATQASAHVRRNTVAAMLAGACGKLDVALLHDVADLLVLTLKCTPLGEIESHLVSALRQDFFLCGDDAKDATLSFFAKCVLQGWPEDGVQNFLNELWDMHQAEDDDSLHNSDLVARFVTKYQTP</sequence>
<dbReference type="Gene3D" id="1.25.10.10">
    <property type="entry name" value="Leucine-rich Repeat Variant"/>
    <property type="match status" value="1"/>
</dbReference>
<evidence type="ECO:0000256" key="3">
    <source>
        <dbReference type="ARBA" id="ARBA00022448"/>
    </source>
</evidence>
<comment type="caution">
    <text evidence="5">The sequence shown here is derived from an EMBL/GenBank/DDBJ whole genome shotgun (WGS) entry which is preliminary data.</text>
</comment>
<dbReference type="InParanoid" id="A0A1Z5K792"/>
<evidence type="ECO:0000256" key="4">
    <source>
        <dbReference type="ARBA" id="ARBA00023242"/>
    </source>
</evidence>
<dbReference type="InterPro" id="IPR011989">
    <property type="entry name" value="ARM-like"/>
</dbReference>
<keyword evidence="4" id="KW-0539">Nucleus</keyword>
<evidence type="ECO:0000313" key="6">
    <source>
        <dbReference type="Proteomes" id="UP000198406"/>
    </source>
</evidence>
<dbReference type="GO" id="GO:0006606">
    <property type="term" value="P:protein import into nucleus"/>
    <property type="evidence" value="ECO:0007669"/>
    <property type="project" value="TreeGrafter"/>
</dbReference>
<dbReference type="InterPro" id="IPR051345">
    <property type="entry name" value="Importin_beta-like_NTR"/>
</dbReference>
<name>A0A1Z5K792_FISSO</name>